<dbReference type="AlphaFoldDB" id="A0A2A2KBP5"/>
<organism evidence="7 8">
    <name type="scientific">Diploscapter pachys</name>
    <dbReference type="NCBI Taxonomy" id="2018661"/>
    <lineage>
        <taxon>Eukaryota</taxon>
        <taxon>Metazoa</taxon>
        <taxon>Ecdysozoa</taxon>
        <taxon>Nematoda</taxon>
        <taxon>Chromadorea</taxon>
        <taxon>Rhabditida</taxon>
        <taxon>Rhabditina</taxon>
        <taxon>Rhabditomorpha</taxon>
        <taxon>Rhabditoidea</taxon>
        <taxon>Rhabditidae</taxon>
        <taxon>Diploscapter</taxon>
    </lineage>
</organism>
<evidence type="ECO:0000256" key="1">
    <source>
        <dbReference type="ARBA" id="ARBA00022690"/>
    </source>
</evidence>
<dbReference type="STRING" id="2018661.A0A2A2KBP5"/>
<proteinExistence type="predicted"/>
<dbReference type="SMART" id="SM00131">
    <property type="entry name" value="KU"/>
    <property type="match status" value="1"/>
</dbReference>
<dbReference type="CDD" id="cd00109">
    <property type="entry name" value="Kunitz-type"/>
    <property type="match status" value="1"/>
</dbReference>
<dbReference type="PANTHER" id="PTHR10083:SF374">
    <property type="entry name" value="BPTI_KUNITZ INHIBITOR DOMAIN-CONTAINING PROTEIN"/>
    <property type="match status" value="1"/>
</dbReference>
<dbReference type="PANTHER" id="PTHR10083">
    <property type="entry name" value="KUNITZ-TYPE PROTEASE INHIBITOR-RELATED"/>
    <property type="match status" value="1"/>
</dbReference>
<feature type="region of interest" description="Disordered" evidence="4">
    <location>
        <begin position="19"/>
        <end position="38"/>
    </location>
</feature>
<sequence length="92" mass="10654">MRFFLIVALFVVFAFVSARDSNSNETKSRESSEKRTHPCQQPIIIGPCRALIKRWAFDQRTNRCREFSYGGCQGNKNNFKTLKECQNTCKAK</sequence>
<dbReference type="PROSITE" id="PS00280">
    <property type="entry name" value="BPTI_KUNITZ_1"/>
    <property type="match status" value="1"/>
</dbReference>
<evidence type="ECO:0000256" key="5">
    <source>
        <dbReference type="SAM" id="SignalP"/>
    </source>
</evidence>
<dbReference type="PRINTS" id="PR00759">
    <property type="entry name" value="BASICPTASE"/>
</dbReference>
<feature type="compositionally biased region" description="Basic and acidic residues" evidence="4">
    <location>
        <begin position="26"/>
        <end position="36"/>
    </location>
</feature>
<dbReference type="EMBL" id="LIAE01009073">
    <property type="protein sequence ID" value="PAV71347.1"/>
    <property type="molecule type" value="Genomic_DNA"/>
</dbReference>
<dbReference type="SUPFAM" id="SSF57362">
    <property type="entry name" value="BPTI-like"/>
    <property type="match status" value="1"/>
</dbReference>
<keyword evidence="1" id="KW-0646">Protease inhibitor</keyword>
<dbReference type="InterPro" id="IPR050098">
    <property type="entry name" value="TFPI/VKTCI-like"/>
</dbReference>
<feature type="signal peptide" evidence="5">
    <location>
        <begin position="1"/>
        <end position="18"/>
    </location>
</feature>
<evidence type="ECO:0000256" key="2">
    <source>
        <dbReference type="ARBA" id="ARBA00022900"/>
    </source>
</evidence>
<comment type="caution">
    <text evidence="7">The sequence shown here is derived from an EMBL/GenBank/DDBJ whole genome shotgun (WGS) entry which is preliminary data.</text>
</comment>
<dbReference type="Gene3D" id="4.10.410.10">
    <property type="entry name" value="Pancreatic trypsin inhibitor Kunitz domain"/>
    <property type="match status" value="1"/>
</dbReference>
<dbReference type="Pfam" id="PF00014">
    <property type="entry name" value="Kunitz_BPTI"/>
    <property type="match status" value="1"/>
</dbReference>
<evidence type="ECO:0000313" key="7">
    <source>
        <dbReference type="EMBL" id="PAV71347.1"/>
    </source>
</evidence>
<dbReference type="InterPro" id="IPR020901">
    <property type="entry name" value="Prtase_inh_Kunz-CS"/>
</dbReference>
<feature type="domain" description="BPTI/Kunitz inhibitor" evidence="6">
    <location>
        <begin position="39"/>
        <end position="89"/>
    </location>
</feature>
<evidence type="ECO:0000313" key="8">
    <source>
        <dbReference type="Proteomes" id="UP000218231"/>
    </source>
</evidence>
<dbReference type="GO" id="GO:0005615">
    <property type="term" value="C:extracellular space"/>
    <property type="evidence" value="ECO:0007669"/>
    <property type="project" value="TreeGrafter"/>
</dbReference>
<name>A0A2A2KBP5_9BILA</name>
<keyword evidence="5" id="KW-0732">Signal</keyword>
<evidence type="ECO:0000259" key="6">
    <source>
        <dbReference type="PROSITE" id="PS50279"/>
    </source>
</evidence>
<keyword evidence="8" id="KW-1185">Reference proteome</keyword>
<gene>
    <name evidence="7" type="ORF">WR25_17674</name>
</gene>
<dbReference type="InterPro" id="IPR002223">
    <property type="entry name" value="Kunitz_BPTI"/>
</dbReference>
<dbReference type="OrthoDB" id="4473401at2759"/>
<evidence type="ECO:0000256" key="4">
    <source>
        <dbReference type="SAM" id="MobiDB-lite"/>
    </source>
</evidence>
<protein>
    <recommendedName>
        <fullName evidence="6">BPTI/Kunitz inhibitor domain-containing protein</fullName>
    </recommendedName>
</protein>
<dbReference type="InterPro" id="IPR036880">
    <property type="entry name" value="Kunitz_BPTI_sf"/>
</dbReference>
<keyword evidence="2" id="KW-0722">Serine protease inhibitor</keyword>
<dbReference type="PROSITE" id="PS50279">
    <property type="entry name" value="BPTI_KUNITZ_2"/>
    <property type="match status" value="1"/>
</dbReference>
<keyword evidence="3" id="KW-1015">Disulfide bond</keyword>
<dbReference type="Proteomes" id="UP000218231">
    <property type="component" value="Unassembled WGS sequence"/>
</dbReference>
<feature type="chain" id="PRO_5013217331" description="BPTI/Kunitz inhibitor domain-containing protein" evidence="5">
    <location>
        <begin position="19"/>
        <end position="92"/>
    </location>
</feature>
<evidence type="ECO:0000256" key="3">
    <source>
        <dbReference type="ARBA" id="ARBA00023157"/>
    </source>
</evidence>
<dbReference type="GO" id="GO:0004867">
    <property type="term" value="F:serine-type endopeptidase inhibitor activity"/>
    <property type="evidence" value="ECO:0007669"/>
    <property type="project" value="UniProtKB-KW"/>
</dbReference>
<accession>A0A2A2KBP5</accession>
<reference evidence="7 8" key="1">
    <citation type="journal article" date="2017" name="Curr. Biol.">
        <title>Genome architecture and evolution of a unichromosomal asexual nematode.</title>
        <authorList>
            <person name="Fradin H."/>
            <person name="Zegar C."/>
            <person name="Gutwein M."/>
            <person name="Lucas J."/>
            <person name="Kovtun M."/>
            <person name="Corcoran D."/>
            <person name="Baugh L.R."/>
            <person name="Kiontke K."/>
            <person name="Gunsalus K."/>
            <person name="Fitch D.H."/>
            <person name="Piano F."/>
        </authorList>
    </citation>
    <scope>NUCLEOTIDE SEQUENCE [LARGE SCALE GENOMIC DNA]</scope>
    <source>
        <strain evidence="7">PF1309</strain>
    </source>
</reference>
<dbReference type="FunFam" id="4.10.410.10:FF:000006">
    <property type="entry name" value="Serine peptidase inhibitor, Kunitz type 1"/>
    <property type="match status" value="1"/>
</dbReference>